<proteinExistence type="predicted"/>
<accession>A0A284SAX2</accession>
<sequence length="155" mass="17547">MKVLDEGHRFFERNTAPSNICAVRSAFPRSQGYTKDDQRRNDSTLRLKHRASPKTNKTRLKGNCPASPRRRSFQTFLTLYLVHHIDKKGARIFNIAIRLHIAARKGTTLRTLSPIGSIAIQADVRRGDRVAGGAHRGLPACSIWFRMPQVSRRCA</sequence>
<organism evidence="1 2">
    <name type="scientific">Armillaria ostoyae</name>
    <name type="common">Armillaria root rot fungus</name>
    <dbReference type="NCBI Taxonomy" id="47428"/>
    <lineage>
        <taxon>Eukaryota</taxon>
        <taxon>Fungi</taxon>
        <taxon>Dikarya</taxon>
        <taxon>Basidiomycota</taxon>
        <taxon>Agaricomycotina</taxon>
        <taxon>Agaricomycetes</taxon>
        <taxon>Agaricomycetidae</taxon>
        <taxon>Agaricales</taxon>
        <taxon>Marasmiineae</taxon>
        <taxon>Physalacriaceae</taxon>
        <taxon>Armillaria</taxon>
    </lineage>
</organism>
<gene>
    <name evidence="1" type="ORF">ARMOST_21681</name>
</gene>
<evidence type="ECO:0000313" key="1">
    <source>
        <dbReference type="EMBL" id="SJL18109.1"/>
    </source>
</evidence>
<dbReference type="Proteomes" id="UP000219338">
    <property type="component" value="Unassembled WGS sequence"/>
</dbReference>
<reference evidence="2" key="1">
    <citation type="journal article" date="2017" name="Nat. Ecol. Evol.">
        <title>Genome expansion and lineage-specific genetic innovations in the forest pathogenic fungi Armillaria.</title>
        <authorList>
            <person name="Sipos G."/>
            <person name="Prasanna A.N."/>
            <person name="Walter M.C."/>
            <person name="O'Connor E."/>
            <person name="Balint B."/>
            <person name="Krizsan K."/>
            <person name="Kiss B."/>
            <person name="Hess J."/>
            <person name="Varga T."/>
            <person name="Slot J."/>
            <person name="Riley R."/>
            <person name="Boka B."/>
            <person name="Rigling D."/>
            <person name="Barry K."/>
            <person name="Lee J."/>
            <person name="Mihaltcheva S."/>
            <person name="LaButti K."/>
            <person name="Lipzen A."/>
            <person name="Waldron R."/>
            <person name="Moloney N.M."/>
            <person name="Sperisen C."/>
            <person name="Kredics L."/>
            <person name="Vagvoelgyi C."/>
            <person name="Patrignani A."/>
            <person name="Fitzpatrick D."/>
            <person name="Nagy I."/>
            <person name="Doyle S."/>
            <person name="Anderson J.B."/>
            <person name="Grigoriev I.V."/>
            <person name="Gueldener U."/>
            <person name="Muensterkoetter M."/>
            <person name="Nagy L.G."/>
        </authorList>
    </citation>
    <scope>NUCLEOTIDE SEQUENCE [LARGE SCALE GENOMIC DNA]</scope>
    <source>
        <strain evidence="2">C18/9</strain>
    </source>
</reference>
<dbReference type="AlphaFoldDB" id="A0A284SAX2"/>
<protein>
    <submittedName>
        <fullName evidence="1">Uncharacterized protein</fullName>
    </submittedName>
</protein>
<evidence type="ECO:0000313" key="2">
    <source>
        <dbReference type="Proteomes" id="UP000219338"/>
    </source>
</evidence>
<dbReference type="EMBL" id="FUEG01000053">
    <property type="protein sequence ID" value="SJL18109.1"/>
    <property type="molecule type" value="Genomic_DNA"/>
</dbReference>
<keyword evidence="2" id="KW-1185">Reference proteome</keyword>
<name>A0A284SAX2_ARMOS</name>